<organism evidence="1 2">
    <name type="scientific">Phocaeicola coprocola</name>
    <dbReference type="NCBI Taxonomy" id="310298"/>
    <lineage>
        <taxon>Bacteria</taxon>
        <taxon>Pseudomonadati</taxon>
        <taxon>Bacteroidota</taxon>
        <taxon>Bacteroidia</taxon>
        <taxon>Bacteroidales</taxon>
        <taxon>Bacteroidaceae</taxon>
        <taxon>Phocaeicola</taxon>
    </lineage>
</organism>
<accession>A0A921FCV2</accession>
<dbReference type="EMBL" id="DYXD01000131">
    <property type="protein sequence ID" value="HJF07698.1"/>
    <property type="molecule type" value="Genomic_DNA"/>
</dbReference>
<feature type="non-terminal residue" evidence="1">
    <location>
        <position position="1"/>
    </location>
</feature>
<reference evidence="1" key="2">
    <citation type="submission" date="2021-09" db="EMBL/GenBank/DDBJ databases">
        <authorList>
            <person name="Gilroy R."/>
        </authorList>
    </citation>
    <scope>NUCLEOTIDE SEQUENCE</scope>
    <source>
        <strain evidence="1">CHK165-8395</strain>
    </source>
</reference>
<dbReference type="Proteomes" id="UP000718012">
    <property type="component" value="Unassembled WGS sequence"/>
</dbReference>
<protein>
    <submittedName>
        <fullName evidence="1">Uncharacterized protein</fullName>
    </submittedName>
</protein>
<proteinExistence type="predicted"/>
<evidence type="ECO:0000313" key="2">
    <source>
        <dbReference type="Proteomes" id="UP000718012"/>
    </source>
</evidence>
<reference evidence="1" key="1">
    <citation type="journal article" date="2021" name="PeerJ">
        <title>Extensive microbial diversity within the chicken gut microbiome revealed by metagenomics and culture.</title>
        <authorList>
            <person name="Gilroy R."/>
            <person name="Ravi A."/>
            <person name="Getino M."/>
            <person name="Pursley I."/>
            <person name="Horton D.L."/>
            <person name="Alikhan N.F."/>
            <person name="Baker D."/>
            <person name="Gharbi K."/>
            <person name="Hall N."/>
            <person name="Watson M."/>
            <person name="Adriaenssens E.M."/>
            <person name="Foster-Nyarko E."/>
            <person name="Jarju S."/>
            <person name="Secka A."/>
            <person name="Antonio M."/>
            <person name="Oren A."/>
            <person name="Chaudhuri R.R."/>
            <person name="La Ragione R."/>
            <person name="Hildebrand F."/>
            <person name="Pallen M.J."/>
        </authorList>
    </citation>
    <scope>NUCLEOTIDE SEQUENCE</scope>
    <source>
        <strain evidence="1">CHK165-8395</strain>
    </source>
</reference>
<evidence type="ECO:0000313" key="1">
    <source>
        <dbReference type="EMBL" id="HJF07698.1"/>
    </source>
</evidence>
<name>A0A921FCV2_9BACT</name>
<dbReference type="AlphaFoldDB" id="A0A921FCV2"/>
<sequence>ADDNTLELSTLSVGYETTTGKWLQSIGASSFNVRIYGNNLFRLSTIKEERGIDYPFSRKISASIGVRF</sequence>
<gene>
    <name evidence="1" type="ORF">K8U81_05845</name>
</gene>
<comment type="caution">
    <text evidence="1">The sequence shown here is derived from an EMBL/GenBank/DDBJ whole genome shotgun (WGS) entry which is preliminary data.</text>
</comment>